<dbReference type="InterPro" id="IPR001789">
    <property type="entry name" value="Sig_transdc_resp-reg_receiver"/>
</dbReference>
<dbReference type="SUPFAM" id="SSF52172">
    <property type="entry name" value="CheY-like"/>
    <property type="match status" value="1"/>
</dbReference>
<dbReference type="CDD" id="cd17535">
    <property type="entry name" value="REC_NarL-like"/>
    <property type="match status" value="1"/>
</dbReference>
<dbReference type="AlphaFoldDB" id="A0A554LM39"/>
<keyword evidence="1 3" id="KW-0597">Phosphoprotein</keyword>
<dbReference type="Proteomes" id="UP000316495">
    <property type="component" value="Unassembled WGS sequence"/>
</dbReference>
<keyword evidence="2" id="KW-0902">Two-component regulatory system</keyword>
<dbReference type="PANTHER" id="PTHR44591">
    <property type="entry name" value="STRESS RESPONSE REGULATOR PROTEIN 1"/>
    <property type="match status" value="1"/>
</dbReference>
<evidence type="ECO:0000256" key="1">
    <source>
        <dbReference type="ARBA" id="ARBA00022553"/>
    </source>
</evidence>
<organism evidence="5 6">
    <name type="scientific">Candidatus Berkelbacteria bacterium Athens1014_28</name>
    <dbReference type="NCBI Taxonomy" id="2017145"/>
    <lineage>
        <taxon>Bacteria</taxon>
        <taxon>Candidatus Berkelbacteria</taxon>
    </lineage>
</organism>
<evidence type="ECO:0000313" key="5">
    <source>
        <dbReference type="EMBL" id="TSC93927.1"/>
    </source>
</evidence>
<feature type="modified residue" description="4-aspartylphosphate" evidence="3">
    <location>
        <position position="41"/>
    </location>
</feature>
<gene>
    <name evidence="5" type="ORF">Athens101428_488</name>
</gene>
<sequence>MIADIYQKKFEVLKYEVAVATGGKEVLKKVREGKFDLILLDLVFPEIGGMELLKQIKKENYSPGAKVVIFSNLNEEENRKEAFQLGADGFIHKSQFTPEEALEEIKKIMKQ</sequence>
<dbReference type="PANTHER" id="PTHR44591:SF14">
    <property type="entry name" value="PROTEIN PILG"/>
    <property type="match status" value="1"/>
</dbReference>
<evidence type="ECO:0000313" key="6">
    <source>
        <dbReference type="Proteomes" id="UP000316495"/>
    </source>
</evidence>
<feature type="domain" description="Response regulatory" evidence="4">
    <location>
        <begin position="1"/>
        <end position="108"/>
    </location>
</feature>
<accession>A0A554LM39</accession>
<name>A0A554LM39_9BACT</name>
<dbReference type="InterPro" id="IPR050595">
    <property type="entry name" value="Bact_response_regulator"/>
</dbReference>
<protein>
    <submittedName>
        <fullName evidence="5">Two-component system, OmpR family, alkaline phosphatase synthesis response regulator PhoP</fullName>
    </submittedName>
</protein>
<dbReference type="Pfam" id="PF00072">
    <property type="entry name" value="Response_reg"/>
    <property type="match status" value="1"/>
</dbReference>
<dbReference type="GO" id="GO:0000160">
    <property type="term" value="P:phosphorelay signal transduction system"/>
    <property type="evidence" value="ECO:0007669"/>
    <property type="project" value="UniProtKB-KW"/>
</dbReference>
<dbReference type="InterPro" id="IPR011006">
    <property type="entry name" value="CheY-like_superfamily"/>
</dbReference>
<dbReference type="Gene3D" id="3.40.50.2300">
    <property type="match status" value="1"/>
</dbReference>
<proteinExistence type="predicted"/>
<reference evidence="5 6" key="1">
    <citation type="submission" date="2017-07" db="EMBL/GenBank/DDBJ databases">
        <title>Mechanisms for carbon and nitrogen cycling indicate functional differentiation within the Candidate Phyla Radiation.</title>
        <authorList>
            <person name="Danczak R.E."/>
            <person name="Johnston M.D."/>
            <person name="Kenah C."/>
            <person name="Slattery M."/>
            <person name="Wrighton K.C."/>
            <person name="Wilkins M.J."/>
        </authorList>
    </citation>
    <scope>NUCLEOTIDE SEQUENCE [LARGE SCALE GENOMIC DNA]</scope>
    <source>
        <strain evidence="5">Athens1014_28</strain>
    </source>
</reference>
<evidence type="ECO:0000256" key="3">
    <source>
        <dbReference type="PROSITE-ProRule" id="PRU00169"/>
    </source>
</evidence>
<dbReference type="PROSITE" id="PS50110">
    <property type="entry name" value="RESPONSE_REGULATORY"/>
    <property type="match status" value="1"/>
</dbReference>
<dbReference type="SMART" id="SM00448">
    <property type="entry name" value="REC"/>
    <property type="match status" value="1"/>
</dbReference>
<dbReference type="InterPro" id="IPR058245">
    <property type="entry name" value="NreC/VraR/RcsB-like_REC"/>
</dbReference>
<dbReference type="EMBL" id="VMGN01000025">
    <property type="protein sequence ID" value="TSC93927.1"/>
    <property type="molecule type" value="Genomic_DNA"/>
</dbReference>
<evidence type="ECO:0000256" key="2">
    <source>
        <dbReference type="ARBA" id="ARBA00023012"/>
    </source>
</evidence>
<comment type="caution">
    <text evidence="5">The sequence shown here is derived from an EMBL/GenBank/DDBJ whole genome shotgun (WGS) entry which is preliminary data.</text>
</comment>
<evidence type="ECO:0000259" key="4">
    <source>
        <dbReference type="PROSITE" id="PS50110"/>
    </source>
</evidence>